<dbReference type="EMBL" id="CM039432">
    <property type="protein sequence ID" value="KAI4334177.1"/>
    <property type="molecule type" value="Genomic_DNA"/>
</dbReference>
<protein>
    <submittedName>
        <fullName evidence="1">Uncharacterized protein</fullName>
    </submittedName>
</protein>
<keyword evidence="2" id="KW-1185">Reference proteome</keyword>
<accession>A0ACB9NDE7</accession>
<proteinExistence type="predicted"/>
<dbReference type="Proteomes" id="UP000828941">
    <property type="component" value="Chromosome 7"/>
</dbReference>
<evidence type="ECO:0000313" key="2">
    <source>
        <dbReference type="Proteomes" id="UP000828941"/>
    </source>
</evidence>
<comment type="caution">
    <text evidence="1">The sequence shown here is derived from an EMBL/GenBank/DDBJ whole genome shotgun (WGS) entry which is preliminary data.</text>
</comment>
<gene>
    <name evidence="1" type="ORF">L6164_018897</name>
</gene>
<evidence type="ECO:0000313" key="1">
    <source>
        <dbReference type="EMBL" id="KAI4334177.1"/>
    </source>
</evidence>
<sequence>MEKDQVEGNWSETVEDLVATGEIESAISFLESVVSKLEALNTSESGPELQLASVLTDLAKLYSSSGFSLKADELESRAFVIGQKARQVQSSSDLEVTHRLMLFRLQMIRTWYPILASTLDAQNSIRCPFTMRNLDEDDKLLSSIKTKRPGVSSARATNISSSSPKIDYSWYGVKIDIHNLWVPRVEIVTRQKLRDEAWGDDLN</sequence>
<name>A0ACB9NDE7_BAUVA</name>
<reference evidence="1 2" key="1">
    <citation type="journal article" date="2022" name="DNA Res.">
        <title>Chromosomal-level genome assembly of the orchid tree Bauhinia variegata (Leguminosae; Cercidoideae) supports the allotetraploid origin hypothesis of Bauhinia.</title>
        <authorList>
            <person name="Zhong Y."/>
            <person name="Chen Y."/>
            <person name="Zheng D."/>
            <person name="Pang J."/>
            <person name="Liu Y."/>
            <person name="Luo S."/>
            <person name="Meng S."/>
            <person name="Qian L."/>
            <person name="Wei D."/>
            <person name="Dai S."/>
            <person name="Zhou R."/>
        </authorList>
    </citation>
    <scope>NUCLEOTIDE SEQUENCE [LARGE SCALE GENOMIC DNA]</scope>
    <source>
        <strain evidence="1">BV-YZ2020</strain>
    </source>
</reference>
<organism evidence="1 2">
    <name type="scientific">Bauhinia variegata</name>
    <name type="common">Purple orchid tree</name>
    <name type="synonym">Phanera variegata</name>
    <dbReference type="NCBI Taxonomy" id="167791"/>
    <lineage>
        <taxon>Eukaryota</taxon>
        <taxon>Viridiplantae</taxon>
        <taxon>Streptophyta</taxon>
        <taxon>Embryophyta</taxon>
        <taxon>Tracheophyta</taxon>
        <taxon>Spermatophyta</taxon>
        <taxon>Magnoliopsida</taxon>
        <taxon>eudicotyledons</taxon>
        <taxon>Gunneridae</taxon>
        <taxon>Pentapetalae</taxon>
        <taxon>rosids</taxon>
        <taxon>fabids</taxon>
        <taxon>Fabales</taxon>
        <taxon>Fabaceae</taxon>
        <taxon>Cercidoideae</taxon>
        <taxon>Cercideae</taxon>
        <taxon>Bauhiniinae</taxon>
        <taxon>Bauhinia</taxon>
    </lineage>
</organism>